<protein>
    <submittedName>
        <fullName evidence="1">Uncharacterized protein</fullName>
    </submittedName>
</protein>
<reference evidence="1" key="1">
    <citation type="submission" date="2019-11" db="EMBL/GenBank/DDBJ databases">
        <title>Bipolaris sorokiniana Genome sequencing.</title>
        <authorList>
            <person name="Wang H."/>
        </authorList>
    </citation>
    <scope>NUCLEOTIDE SEQUENCE</scope>
</reference>
<name>A0A8H6DWG1_COCSA</name>
<dbReference type="PANTHER" id="PTHR38790:SF8">
    <property type="entry name" value="F-BOX DOMAIN-CONTAINING PROTEIN"/>
    <property type="match status" value="1"/>
</dbReference>
<dbReference type="AlphaFoldDB" id="A0A8H6DWG1"/>
<dbReference type="PANTHER" id="PTHR38790">
    <property type="entry name" value="2EXR DOMAIN-CONTAINING PROTEIN-RELATED"/>
    <property type="match status" value="1"/>
</dbReference>
<evidence type="ECO:0000313" key="1">
    <source>
        <dbReference type="EMBL" id="KAF5850443.1"/>
    </source>
</evidence>
<proteinExistence type="predicted"/>
<comment type="caution">
    <text evidence="1">The sequence shown here is derived from an EMBL/GenBank/DDBJ whole genome shotgun (WGS) entry which is preliminary data.</text>
</comment>
<sequence length="371" mass="42368">MSPMTIKSPSLFSRAHRPAIYPPKQLRGFLALPGEIRNQIYKYYFDREHHCEVAAKGSQFKQREPQTVKLCSGLSSQQDWTLRPGSESDNSLAPSVVRFSRSLDQLAQLAVCPKSGSPGDNEVSLLQDYFHIRCAKANAQLLRRRVKHQSAKYKKVASPLQHIWTSSADRSSSLAGQAHAELVSEMQCCDCLKTCFSLLSFPVRFLSFERFGAMAVRENLQTMFFCRFSRSKACKTASKKLINLQQLQIWVQIHDCAPKFSLREKWIKPLLQFRRLTYGKACTNDHVDNSVLLETVKIHIQTRWSKDPLGMFLNNQRLARASTELHVLYGQAVSLAIKGAREEEAMTAFNAAWEGKYKQWKHHLQFAPTGW</sequence>
<dbReference type="Proteomes" id="UP000624244">
    <property type="component" value="Unassembled WGS sequence"/>
</dbReference>
<evidence type="ECO:0000313" key="2">
    <source>
        <dbReference type="Proteomes" id="UP000624244"/>
    </source>
</evidence>
<dbReference type="EMBL" id="WNKQ01000007">
    <property type="protein sequence ID" value="KAF5850443.1"/>
    <property type="molecule type" value="Genomic_DNA"/>
</dbReference>
<accession>A0A8H6DWG1</accession>
<organism evidence="1 2">
    <name type="scientific">Cochliobolus sativus</name>
    <name type="common">Common root rot and spot blotch fungus</name>
    <name type="synonym">Bipolaris sorokiniana</name>
    <dbReference type="NCBI Taxonomy" id="45130"/>
    <lineage>
        <taxon>Eukaryota</taxon>
        <taxon>Fungi</taxon>
        <taxon>Dikarya</taxon>
        <taxon>Ascomycota</taxon>
        <taxon>Pezizomycotina</taxon>
        <taxon>Dothideomycetes</taxon>
        <taxon>Pleosporomycetidae</taxon>
        <taxon>Pleosporales</taxon>
        <taxon>Pleosporineae</taxon>
        <taxon>Pleosporaceae</taxon>
        <taxon>Bipolaris</taxon>
    </lineage>
</organism>
<gene>
    <name evidence="1" type="ORF">GGP41_002682</name>
</gene>